<sequence>MKRNQSSLAVAVLVSMVGAGACRADAGPQPARLGVEVLATTPHDTQAFTQGFEVVDGVRYEGTGMWGRSTITATDNATGAELARADLPAPLFGEGVTRAGDIVWQLTWQDGLAIARDPNTLAEQRRVPYQGEGWGLCAQPDRLVMSDGTETLTFRDRVTFEKVGSVTLTNYPGAKPNELDCAPDGTVYANNYQTDEILHIDPQTGRVLAVIDAHGLLSDAERANADVLNGIAHIPGTDRFLLTGKYWPHVFEVRFVPR</sequence>
<dbReference type="PROSITE" id="PS51257">
    <property type="entry name" value="PROKAR_LIPOPROTEIN"/>
    <property type="match status" value="1"/>
</dbReference>
<dbReference type="Pfam" id="PF05096">
    <property type="entry name" value="Glu_cyclase_2"/>
    <property type="match status" value="1"/>
</dbReference>
<feature type="signal peptide" evidence="1">
    <location>
        <begin position="1"/>
        <end position="26"/>
    </location>
</feature>
<dbReference type="InterPro" id="IPR011044">
    <property type="entry name" value="Quino_amine_DH_bsu"/>
</dbReference>
<comment type="caution">
    <text evidence="2">The sequence shown here is derived from an EMBL/GenBank/DDBJ whole genome shotgun (WGS) entry which is preliminary data.</text>
</comment>
<keyword evidence="3" id="KW-1185">Reference proteome</keyword>
<name>A0A917QM79_9NOCA</name>
<keyword evidence="1" id="KW-0732">Signal</keyword>
<dbReference type="RefSeq" id="WP_188829934.1">
    <property type="nucleotide sequence ID" value="NZ_BMMW01000003.1"/>
</dbReference>
<dbReference type="GO" id="GO:0016603">
    <property type="term" value="F:glutaminyl-peptide cyclotransferase activity"/>
    <property type="evidence" value="ECO:0007669"/>
    <property type="project" value="InterPro"/>
</dbReference>
<dbReference type="InterPro" id="IPR015943">
    <property type="entry name" value="WD40/YVTN_repeat-like_dom_sf"/>
</dbReference>
<dbReference type="EMBL" id="BMMW01000003">
    <property type="protein sequence ID" value="GGK58582.1"/>
    <property type="molecule type" value="Genomic_DNA"/>
</dbReference>
<feature type="chain" id="PRO_5038092579" evidence="1">
    <location>
        <begin position="27"/>
        <end position="258"/>
    </location>
</feature>
<evidence type="ECO:0000256" key="1">
    <source>
        <dbReference type="SAM" id="SignalP"/>
    </source>
</evidence>
<evidence type="ECO:0000313" key="3">
    <source>
        <dbReference type="Proteomes" id="UP000612956"/>
    </source>
</evidence>
<evidence type="ECO:0000313" key="2">
    <source>
        <dbReference type="EMBL" id="GGK58582.1"/>
    </source>
</evidence>
<dbReference type="Gene3D" id="2.130.10.10">
    <property type="entry name" value="YVTN repeat-like/Quinoprotein amine dehydrogenase"/>
    <property type="match status" value="1"/>
</dbReference>
<organism evidence="2 3">
    <name type="scientific">Nocardia camponoti</name>
    <dbReference type="NCBI Taxonomy" id="1616106"/>
    <lineage>
        <taxon>Bacteria</taxon>
        <taxon>Bacillati</taxon>
        <taxon>Actinomycetota</taxon>
        <taxon>Actinomycetes</taxon>
        <taxon>Mycobacteriales</taxon>
        <taxon>Nocardiaceae</taxon>
        <taxon>Nocardia</taxon>
    </lineage>
</organism>
<reference evidence="2" key="2">
    <citation type="submission" date="2020-09" db="EMBL/GenBank/DDBJ databases">
        <authorList>
            <person name="Sun Q."/>
            <person name="Zhou Y."/>
        </authorList>
    </citation>
    <scope>NUCLEOTIDE SEQUENCE</scope>
    <source>
        <strain evidence="2">CGMCC 4.7278</strain>
    </source>
</reference>
<proteinExistence type="predicted"/>
<gene>
    <name evidence="2" type="ORF">GCM10011591_33500</name>
</gene>
<protein>
    <submittedName>
        <fullName evidence="2">Glutaminyl-peptide cyclotransferase</fullName>
    </submittedName>
</protein>
<dbReference type="SUPFAM" id="SSF50969">
    <property type="entry name" value="YVTN repeat-like/Quinoprotein amine dehydrogenase"/>
    <property type="match status" value="1"/>
</dbReference>
<reference evidence="2" key="1">
    <citation type="journal article" date="2014" name="Int. J. Syst. Evol. Microbiol.">
        <title>Complete genome sequence of Corynebacterium casei LMG S-19264T (=DSM 44701T), isolated from a smear-ripened cheese.</title>
        <authorList>
            <consortium name="US DOE Joint Genome Institute (JGI-PGF)"/>
            <person name="Walter F."/>
            <person name="Albersmeier A."/>
            <person name="Kalinowski J."/>
            <person name="Ruckert C."/>
        </authorList>
    </citation>
    <scope>NUCLEOTIDE SEQUENCE</scope>
    <source>
        <strain evidence="2">CGMCC 4.7278</strain>
    </source>
</reference>
<dbReference type="Proteomes" id="UP000612956">
    <property type="component" value="Unassembled WGS sequence"/>
</dbReference>
<dbReference type="PANTHER" id="PTHR31270">
    <property type="entry name" value="GLUTAMINYL-PEPTIDE CYCLOTRANSFERASE"/>
    <property type="match status" value="1"/>
</dbReference>
<accession>A0A917QM79</accession>
<dbReference type="InterPro" id="IPR007788">
    <property type="entry name" value="QCT"/>
</dbReference>
<dbReference type="AlphaFoldDB" id="A0A917QM79"/>
<dbReference type="PANTHER" id="PTHR31270:SF1">
    <property type="entry name" value="GLUTAMINYL-PEPTIDE CYCLOTRANSFERASE"/>
    <property type="match status" value="1"/>
</dbReference>